<dbReference type="PRINTS" id="PR01040">
    <property type="entry name" value="TRNASYNTHTYR"/>
</dbReference>
<dbReference type="InterPro" id="IPR043129">
    <property type="entry name" value="ATPase_NBD"/>
</dbReference>
<dbReference type="NCBIfam" id="TIGR00234">
    <property type="entry name" value="tyrS"/>
    <property type="match status" value="1"/>
</dbReference>
<dbReference type="EMBL" id="LAZR01039990">
    <property type="protein sequence ID" value="KKL15629.1"/>
    <property type="molecule type" value="Genomic_DNA"/>
</dbReference>
<proteinExistence type="inferred from homology"/>
<dbReference type="SUPFAM" id="SSF53067">
    <property type="entry name" value="Actin-like ATPase domain"/>
    <property type="match status" value="1"/>
</dbReference>
<dbReference type="PANTHER" id="PTHR11766">
    <property type="entry name" value="TYROSYL-TRNA SYNTHETASE"/>
    <property type="match status" value="1"/>
</dbReference>
<evidence type="ECO:0000256" key="7">
    <source>
        <dbReference type="ARBA" id="ARBA00022884"/>
    </source>
</evidence>
<accession>A0A0F9B135</accession>
<gene>
    <name evidence="11" type="ORF">LCGC14_2503680</name>
</gene>
<comment type="caution">
    <text evidence="11">The sequence shown here is derived from an EMBL/GenBank/DDBJ whole genome shotgun (WGS) entry which is preliminary data.</text>
</comment>
<dbReference type="Pfam" id="PF00579">
    <property type="entry name" value="tRNA-synt_1b"/>
    <property type="match status" value="1"/>
</dbReference>
<dbReference type="GO" id="GO:0005524">
    <property type="term" value="F:ATP binding"/>
    <property type="evidence" value="ECO:0007669"/>
    <property type="project" value="UniProtKB-KW"/>
</dbReference>
<evidence type="ECO:0000256" key="1">
    <source>
        <dbReference type="ARBA" id="ARBA00011738"/>
    </source>
</evidence>
<dbReference type="InterPro" id="IPR014729">
    <property type="entry name" value="Rossmann-like_a/b/a_fold"/>
</dbReference>
<dbReference type="InterPro" id="IPR001412">
    <property type="entry name" value="aa-tRNA-synth_I_CS"/>
</dbReference>
<keyword evidence="3" id="KW-0963">Cytoplasm</keyword>
<dbReference type="PANTHER" id="PTHR11766:SF1">
    <property type="entry name" value="TYROSINE--TRNA LIGASE"/>
    <property type="match status" value="1"/>
</dbReference>
<comment type="subunit">
    <text evidence="1">Homodimer.</text>
</comment>
<dbReference type="GO" id="GO:0005829">
    <property type="term" value="C:cytosol"/>
    <property type="evidence" value="ECO:0007669"/>
    <property type="project" value="TreeGrafter"/>
</dbReference>
<evidence type="ECO:0000256" key="9">
    <source>
        <dbReference type="ARBA" id="ARBA00023146"/>
    </source>
</evidence>
<sequence length="452" mass="49305">MAKLSDTDAQQQVVALTRGCDALYTEQELARRLQSASEAGRPLRVKLGMDPTAPDIHVGHTVVLGKMRQFQDLGHRAVLIIGDYTARVGDPSGTNATRPMLTDRQIRDNAETYFDQAGKVLDTSAEKLEVRYNSEWLEKLTFADLLKLAAQMTVARMMERDTFETRFAAGVPIGVHEFLYPLMQAYDSVCIAADVEMGGTDQTFNNLCGRDIQRNYDQPPQIVLIMPILVGLDGTEKMSKSKGNYIGVTDEPNDMFGKAMSIPDALMENYYTLLTDLPAEDVRTLVDPDKTHPRKAKAQLAGAIVAAYHGEQAARDAEAEFDRVFADRRTPTDVPEIKVSAGAVGIGAVRPGRAVVSIGTSAQLFVPASSYAPRPERLLHSFAHAVPDLWYAMAALLNGARPLAWFAEMTGAPLPVLLAEAAEARDAPLCLPYLSGERTPLGDPHARGAFFG</sequence>
<dbReference type="GO" id="GO:0003723">
    <property type="term" value="F:RNA binding"/>
    <property type="evidence" value="ECO:0007669"/>
    <property type="project" value="UniProtKB-KW"/>
</dbReference>
<evidence type="ECO:0000256" key="10">
    <source>
        <dbReference type="ARBA" id="ARBA00048248"/>
    </source>
</evidence>
<reference evidence="11" key="1">
    <citation type="journal article" date="2015" name="Nature">
        <title>Complex archaea that bridge the gap between prokaryotes and eukaryotes.</title>
        <authorList>
            <person name="Spang A."/>
            <person name="Saw J.H."/>
            <person name="Jorgensen S.L."/>
            <person name="Zaremba-Niedzwiedzka K."/>
            <person name="Martijn J."/>
            <person name="Lind A.E."/>
            <person name="van Eijk R."/>
            <person name="Schleper C."/>
            <person name="Guy L."/>
            <person name="Ettema T.J."/>
        </authorList>
    </citation>
    <scope>NUCLEOTIDE SEQUENCE</scope>
</reference>
<dbReference type="InterPro" id="IPR002305">
    <property type="entry name" value="aa-tRNA-synth_Ic"/>
</dbReference>
<dbReference type="EC" id="6.1.1.1" evidence="2"/>
<dbReference type="GO" id="GO:0006437">
    <property type="term" value="P:tyrosyl-tRNA aminoacylation"/>
    <property type="evidence" value="ECO:0007669"/>
    <property type="project" value="InterPro"/>
</dbReference>
<dbReference type="Gene3D" id="3.40.50.620">
    <property type="entry name" value="HUPs"/>
    <property type="match status" value="1"/>
</dbReference>
<dbReference type="InterPro" id="IPR024108">
    <property type="entry name" value="Tyr-tRNA-ligase_bac_2"/>
</dbReference>
<dbReference type="HAMAP" id="MF_02007">
    <property type="entry name" value="Tyr_tRNA_synth_type2"/>
    <property type="match status" value="1"/>
</dbReference>
<dbReference type="AlphaFoldDB" id="A0A0F9B135"/>
<dbReference type="InterPro" id="IPR002307">
    <property type="entry name" value="Tyr-tRNA-ligase"/>
</dbReference>
<comment type="catalytic activity">
    <reaction evidence="10">
        <text>tRNA(Tyr) + L-tyrosine + ATP = L-tyrosyl-tRNA(Tyr) + AMP + diphosphate + H(+)</text>
        <dbReference type="Rhea" id="RHEA:10220"/>
        <dbReference type="Rhea" id="RHEA-COMP:9706"/>
        <dbReference type="Rhea" id="RHEA-COMP:9707"/>
        <dbReference type="ChEBI" id="CHEBI:15378"/>
        <dbReference type="ChEBI" id="CHEBI:30616"/>
        <dbReference type="ChEBI" id="CHEBI:33019"/>
        <dbReference type="ChEBI" id="CHEBI:58315"/>
        <dbReference type="ChEBI" id="CHEBI:78442"/>
        <dbReference type="ChEBI" id="CHEBI:78536"/>
        <dbReference type="ChEBI" id="CHEBI:456215"/>
        <dbReference type="EC" id="6.1.1.1"/>
    </reaction>
</comment>
<dbReference type="Gene3D" id="1.10.240.10">
    <property type="entry name" value="Tyrosyl-Transfer RNA Synthetase"/>
    <property type="match status" value="1"/>
</dbReference>
<name>A0A0F9B135_9ZZZZ</name>
<dbReference type="FunFam" id="3.40.50.620:FF:000061">
    <property type="entry name" value="Tyrosine--tRNA ligase"/>
    <property type="match status" value="1"/>
</dbReference>
<evidence type="ECO:0000256" key="3">
    <source>
        <dbReference type="ARBA" id="ARBA00022490"/>
    </source>
</evidence>
<evidence type="ECO:0000256" key="6">
    <source>
        <dbReference type="ARBA" id="ARBA00022840"/>
    </source>
</evidence>
<protein>
    <recommendedName>
        <fullName evidence="2">tyrosine--tRNA ligase</fullName>
        <ecNumber evidence="2">6.1.1.1</ecNumber>
    </recommendedName>
</protein>
<keyword evidence="9" id="KW-0030">Aminoacyl-tRNA synthetase</keyword>
<keyword evidence="8" id="KW-0648">Protein biosynthesis</keyword>
<evidence type="ECO:0000256" key="2">
    <source>
        <dbReference type="ARBA" id="ARBA00013160"/>
    </source>
</evidence>
<evidence type="ECO:0000256" key="5">
    <source>
        <dbReference type="ARBA" id="ARBA00022741"/>
    </source>
</evidence>
<dbReference type="PROSITE" id="PS00178">
    <property type="entry name" value="AA_TRNA_LIGASE_I"/>
    <property type="match status" value="1"/>
</dbReference>
<keyword evidence="5" id="KW-0547">Nucleotide-binding</keyword>
<keyword evidence="7" id="KW-0694">RNA-binding</keyword>
<dbReference type="SUPFAM" id="SSF52374">
    <property type="entry name" value="Nucleotidylyl transferase"/>
    <property type="match status" value="1"/>
</dbReference>
<evidence type="ECO:0000313" key="11">
    <source>
        <dbReference type="EMBL" id="KKL15629.1"/>
    </source>
</evidence>
<evidence type="ECO:0000256" key="8">
    <source>
        <dbReference type="ARBA" id="ARBA00022917"/>
    </source>
</evidence>
<dbReference type="GO" id="GO:0004831">
    <property type="term" value="F:tyrosine-tRNA ligase activity"/>
    <property type="evidence" value="ECO:0007669"/>
    <property type="project" value="UniProtKB-EC"/>
</dbReference>
<keyword evidence="6" id="KW-0067">ATP-binding</keyword>
<dbReference type="InterPro" id="IPR024088">
    <property type="entry name" value="Tyr-tRNA-ligase_bac-type"/>
</dbReference>
<feature type="non-terminal residue" evidence="11">
    <location>
        <position position="452"/>
    </location>
</feature>
<evidence type="ECO:0000256" key="4">
    <source>
        <dbReference type="ARBA" id="ARBA00022598"/>
    </source>
</evidence>
<dbReference type="Gene3D" id="3.30.420.40">
    <property type="match status" value="1"/>
</dbReference>
<keyword evidence="4" id="KW-0436">Ligase</keyword>
<dbReference type="CDD" id="cd00805">
    <property type="entry name" value="TyrRS_core"/>
    <property type="match status" value="1"/>
</dbReference>
<organism evidence="11">
    <name type="scientific">marine sediment metagenome</name>
    <dbReference type="NCBI Taxonomy" id="412755"/>
    <lineage>
        <taxon>unclassified sequences</taxon>
        <taxon>metagenomes</taxon>
        <taxon>ecological metagenomes</taxon>
    </lineage>
</organism>